<gene>
    <name evidence="7" type="ORF">ECRASSUSDP1_LOCUS29230</name>
</gene>
<evidence type="ECO:0000256" key="5">
    <source>
        <dbReference type="SAM" id="MobiDB-lite"/>
    </source>
</evidence>
<dbReference type="PROSITE" id="PS50071">
    <property type="entry name" value="HOMEOBOX_2"/>
    <property type="match status" value="1"/>
</dbReference>
<feature type="domain" description="Homeobox" evidence="6">
    <location>
        <begin position="60"/>
        <end position="123"/>
    </location>
</feature>
<comment type="caution">
    <text evidence="7">The sequence shown here is derived from an EMBL/GenBank/DDBJ whole genome shotgun (WGS) entry which is preliminary data.</text>
</comment>
<keyword evidence="2 4" id="KW-0371">Homeobox</keyword>
<accession>A0AAD1Y8Y8</accession>
<dbReference type="SUPFAM" id="SSF46689">
    <property type="entry name" value="Homeodomain-like"/>
    <property type="match status" value="1"/>
</dbReference>
<comment type="subcellular location">
    <subcellularLocation>
        <location evidence="4">Nucleus</location>
    </subcellularLocation>
</comment>
<name>A0AAD1Y8Y8_EUPCR</name>
<evidence type="ECO:0000256" key="1">
    <source>
        <dbReference type="ARBA" id="ARBA00023125"/>
    </source>
</evidence>
<evidence type="ECO:0000256" key="3">
    <source>
        <dbReference type="ARBA" id="ARBA00023242"/>
    </source>
</evidence>
<keyword evidence="3 4" id="KW-0539">Nucleus</keyword>
<dbReference type="GO" id="GO:0006355">
    <property type="term" value="P:regulation of DNA-templated transcription"/>
    <property type="evidence" value="ECO:0007669"/>
    <property type="project" value="InterPro"/>
</dbReference>
<feature type="compositionally biased region" description="Basic residues" evidence="5">
    <location>
        <begin position="123"/>
        <end position="153"/>
    </location>
</feature>
<reference evidence="7" key="1">
    <citation type="submission" date="2023-07" db="EMBL/GenBank/DDBJ databases">
        <authorList>
            <consortium name="AG Swart"/>
            <person name="Singh M."/>
            <person name="Singh A."/>
            <person name="Seah K."/>
            <person name="Emmerich C."/>
        </authorList>
    </citation>
    <scope>NUCLEOTIDE SEQUENCE</scope>
    <source>
        <strain evidence="7">DP1</strain>
    </source>
</reference>
<protein>
    <recommendedName>
        <fullName evidence="6">Homeobox domain-containing protein</fullName>
    </recommendedName>
</protein>
<feature type="compositionally biased region" description="Low complexity" evidence="5">
    <location>
        <begin position="154"/>
        <end position="164"/>
    </location>
</feature>
<sequence>MQSLNCLLRQLPVLKSQTHQRRCKGEPVFPALRLMVKSSKKITCEEDIQSFEKFNIPVKGKDVSKRSNYSPIITNILMKWLLENEEYPYPNRHDREALCKKTGLTRKQLRIWLINARKRKIKKTTKNPKINLKKSKSKNPKTRANRSSKHPHSTHLPDPTLSPTLSTSPPDLTQYCFCQSPLSSPLPSLRSIFF</sequence>
<dbReference type="InterPro" id="IPR008422">
    <property type="entry name" value="KN_HD"/>
</dbReference>
<keyword evidence="1 4" id="KW-0238">DNA-binding</keyword>
<feature type="DNA-binding region" description="Homeobox" evidence="4">
    <location>
        <begin position="62"/>
        <end position="124"/>
    </location>
</feature>
<keyword evidence="8" id="KW-1185">Reference proteome</keyword>
<dbReference type="EMBL" id="CAMPGE010030093">
    <property type="protein sequence ID" value="CAI2387596.1"/>
    <property type="molecule type" value="Genomic_DNA"/>
</dbReference>
<dbReference type="Pfam" id="PF05920">
    <property type="entry name" value="Homeobox_KN"/>
    <property type="match status" value="1"/>
</dbReference>
<dbReference type="SMART" id="SM00389">
    <property type="entry name" value="HOX"/>
    <property type="match status" value="1"/>
</dbReference>
<proteinExistence type="predicted"/>
<dbReference type="CDD" id="cd00086">
    <property type="entry name" value="homeodomain"/>
    <property type="match status" value="1"/>
</dbReference>
<evidence type="ECO:0000313" key="8">
    <source>
        <dbReference type="Proteomes" id="UP001295684"/>
    </source>
</evidence>
<dbReference type="InterPro" id="IPR050224">
    <property type="entry name" value="TALE_homeobox"/>
</dbReference>
<dbReference type="Proteomes" id="UP001295684">
    <property type="component" value="Unassembled WGS sequence"/>
</dbReference>
<dbReference type="GO" id="GO:0003677">
    <property type="term" value="F:DNA binding"/>
    <property type="evidence" value="ECO:0007669"/>
    <property type="project" value="UniProtKB-UniRule"/>
</dbReference>
<evidence type="ECO:0000313" key="7">
    <source>
        <dbReference type="EMBL" id="CAI2387596.1"/>
    </source>
</evidence>
<organism evidence="7 8">
    <name type="scientific">Euplotes crassus</name>
    <dbReference type="NCBI Taxonomy" id="5936"/>
    <lineage>
        <taxon>Eukaryota</taxon>
        <taxon>Sar</taxon>
        <taxon>Alveolata</taxon>
        <taxon>Ciliophora</taxon>
        <taxon>Intramacronucleata</taxon>
        <taxon>Spirotrichea</taxon>
        <taxon>Hypotrichia</taxon>
        <taxon>Euplotida</taxon>
        <taxon>Euplotidae</taxon>
        <taxon>Moneuplotes</taxon>
    </lineage>
</organism>
<dbReference type="GO" id="GO:0005634">
    <property type="term" value="C:nucleus"/>
    <property type="evidence" value="ECO:0007669"/>
    <property type="project" value="UniProtKB-SubCell"/>
</dbReference>
<dbReference type="Gene3D" id="1.10.10.60">
    <property type="entry name" value="Homeodomain-like"/>
    <property type="match status" value="1"/>
</dbReference>
<evidence type="ECO:0000259" key="6">
    <source>
        <dbReference type="PROSITE" id="PS50071"/>
    </source>
</evidence>
<dbReference type="PANTHER" id="PTHR11850">
    <property type="entry name" value="HOMEOBOX PROTEIN TRANSCRIPTION FACTORS"/>
    <property type="match status" value="1"/>
</dbReference>
<evidence type="ECO:0000256" key="4">
    <source>
        <dbReference type="PROSITE-ProRule" id="PRU00108"/>
    </source>
</evidence>
<feature type="region of interest" description="Disordered" evidence="5">
    <location>
        <begin position="123"/>
        <end position="164"/>
    </location>
</feature>
<dbReference type="InterPro" id="IPR001356">
    <property type="entry name" value="HD"/>
</dbReference>
<dbReference type="InterPro" id="IPR009057">
    <property type="entry name" value="Homeodomain-like_sf"/>
</dbReference>
<dbReference type="AlphaFoldDB" id="A0AAD1Y8Y8"/>
<evidence type="ECO:0000256" key="2">
    <source>
        <dbReference type="ARBA" id="ARBA00023155"/>
    </source>
</evidence>